<keyword evidence="2" id="KW-1185">Reference proteome</keyword>
<name>A0A9P5U9C8_9AGAR</name>
<sequence>MAILIISLPKKNGNIGSEAIILVTYLMLELKRRFSSRNTNKLIAVLLTMLIVFCHLKLRCKSVSPECVPYRIRGIPCLAIGSPSLHAPVLGSGTLVPASIRYRRALVLAPLFHTDRIYYILCLHDDHDVFLIRVHERFMDNRWSCWKQLKQTYGGCSLGALFSAGTDTYEQIIEGVKRQRSARDRRRWKEQLVTAPLTFVPSIWNSLINPRERIGTPDNEVDPTGEQPLTEI</sequence>
<organism evidence="1 2">
    <name type="scientific">Rhodocollybia butyracea</name>
    <dbReference type="NCBI Taxonomy" id="206335"/>
    <lineage>
        <taxon>Eukaryota</taxon>
        <taxon>Fungi</taxon>
        <taxon>Dikarya</taxon>
        <taxon>Basidiomycota</taxon>
        <taxon>Agaricomycotina</taxon>
        <taxon>Agaricomycetes</taxon>
        <taxon>Agaricomycetidae</taxon>
        <taxon>Agaricales</taxon>
        <taxon>Marasmiineae</taxon>
        <taxon>Omphalotaceae</taxon>
        <taxon>Rhodocollybia</taxon>
    </lineage>
</organism>
<proteinExistence type="predicted"/>
<comment type="caution">
    <text evidence="1">The sequence shown here is derived from an EMBL/GenBank/DDBJ whole genome shotgun (WGS) entry which is preliminary data.</text>
</comment>
<dbReference type="Proteomes" id="UP000772434">
    <property type="component" value="Unassembled WGS sequence"/>
</dbReference>
<reference evidence="1" key="1">
    <citation type="submission" date="2020-11" db="EMBL/GenBank/DDBJ databases">
        <authorList>
            <consortium name="DOE Joint Genome Institute"/>
            <person name="Ahrendt S."/>
            <person name="Riley R."/>
            <person name="Andreopoulos W."/>
            <person name="Labutti K."/>
            <person name="Pangilinan J."/>
            <person name="Ruiz-Duenas F.J."/>
            <person name="Barrasa J.M."/>
            <person name="Sanchez-Garcia M."/>
            <person name="Camarero S."/>
            <person name="Miyauchi S."/>
            <person name="Serrano A."/>
            <person name="Linde D."/>
            <person name="Babiker R."/>
            <person name="Drula E."/>
            <person name="Ayuso-Fernandez I."/>
            <person name="Pacheco R."/>
            <person name="Padilla G."/>
            <person name="Ferreira P."/>
            <person name="Barriuso J."/>
            <person name="Kellner H."/>
            <person name="Castanera R."/>
            <person name="Alfaro M."/>
            <person name="Ramirez L."/>
            <person name="Pisabarro A.G."/>
            <person name="Kuo A."/>
            <person name="Tritt A."/>
            <person name="Lipzen A."/>
            <person name="He G."/>
            <person name="Yan M."/>
            <person name="Ng V."/>
            <person name="Cullen D."/>
            <person name="Martin F."/>
            <person name="Rosso M.-N."/>
            <person name="Henrissat B."/>
            <person name="Hibbett D."/>
            <person name="Martinez A.T."/>
            <person name="Grigoriev I.V."/>
        </authorList>
    </citation>
    <scope>NUCLEOTIDE SEQUENCE</scope>
    <source>
        <strain evidence="1">AH 40177</strain>
    </source>
</reference>
<protein>
    <submittedName>
        <fullName evidence="1">Uncharacterized protein</fullName>
    </submittedName>
</protein>
<gene>
    <name evidence="1" type="ORF">BDP27DRAFT_663310</name>
</gene>
<evidence type="ECO:0000313" key="1">
    <source>
        <dbReference type="EMBL" id="KAF9069888.1"/>
    </source>
</evidence>
<evidence type="ECO:0000313" key="2">
    <source>
        <dbReference type="Proteomes" id="UP000772434"/>
    </source>
</evidence>
<dbReference type="AlphaFoldDB" id="A0A9P5U9C8"/>
<dbReference type="EMBL" id="JADNRY010000046">
    <property type="protein sequence ID" value="KAF9069888.1"/>
    <property type="molecule type" value="Genomic_DNA"/>
</dbReference>
<accession>A0A9P5U9C8</accession>